<dbReference type="Pfam" id="PF13469">
    <property type="entry name" value="Sulfotransfer_3"/>
    <property type="match status" value="1"/>
</dbReference>
<keyword evidence="2" id="KW-1185">Reference proteome</keyword>
<reference evidence="1 2" key="1">
    <citation type="submission" date="2023-12" db="EMBL/GenBank/DDBJ databases">
        <title>Stenotrophomonas guangdongensis sp. nov., isolated from wilted pepper plants (Capsicum annuum).</title>
        <authorList>
            <person name="Qiu M."/>
            <person name="Li Y."/>
            <person name="Liu Q."/>
            <person name="Zhang X."/>
            <person name="Huang Y."/>
            <person name="Guo R."/>
            <person name="Hu M."/>
            <person name="Zhou J."/>
            <person name="Zhou X."/>
        </authorList>
    </citation>
    <scope>NUCLEOTIDE SEQUENCE [LARGE SCALE GENOMIC DNA]</scope>
    <source>
        <strain evidence="1 2">MH1</strain>
    </source>
</reference>
<evidence type="ECO:0000313" key="1">
    <source>
        <dbReference type="EMBL" id="MEA5669562.1"/>
    </source>
</evidence>
<name>A0ABU5V877_9GAMM</name>
<keyword evidence="1" id="KW-0808">Transferase</keyword>
<dbReference type="GO" id="GO:0016740">
    <property type="term" value="F:transferase activity"/>
    <property type="evidence" value="ECO:0007669"/>
    <property type="project" value="UniProtKB-KW"/>
</dbReference>
<organism evidence="1 2">
    <name type="scientific">Stenotrophomonas capsici</name>
    <dbReference type="NCBI Taxonomy" id="3110230"/>
    <lineage>
        <taxon>Bacteria</taxon>
        <taxon>Pseudomonadati</taxon>
        <taxon>Pseudomonadota</taxon>
        <taxon>Gammaproteobacteria</taxon>
        <taxon>Lysobacterales</taxon>
        <taxon>Lysobacteraceae</taxon>
        <taxon>Stenotrophomonas</taxon>
    </lineage>
</organism>
<dbReference type="SUPFAM" id="SSF52540">
    <property type="entry name" value="P-loop containing nucleoside triphosphate hydrolases"/>
    <property type="match status" value="1"/>
</dbReference>
<comment type="caution">
    <text evidence="1">The sequence shown here is derived from an EMBL/GenBank/DDBJ whole genome shotgun (WGS) entry which is preliminary data.</text>
</comment>
<dbReference type="EMBL" id="JAYFUH010000260">
    <property type="protein sequence ID" value="MEA5669562.1"/>
    <property type="molecule type" value="Genomic_DNA"/>
</dbReference>
<sequence length="296" mass="33428">MSAAVPGRCFLVGCPRSGTTVLQHLLATQAQVVSLPETHFVQRLLRSEDHRRQARAAGPPWRQLQQLRRRCQAGLGWVPRHQVQRAWQGIPELACPIDTRARWQPAKRQLQAFVAALDAYCARHGAGAWLEKTPDHLFYLTQIQRHVAGARVIHLVRDGAEVVASLHAAAHRYPPWRPFLDLDLAVDRWNRALQESLRWQGHPAHLLLRYEHVLQAPGPTLARLRAFLGLPGDAAALRHPSHGLPLVRADEPWKRDATGPLRDHRKFEQMFTPRQQARIRARLLPLPGALQHAAAA</sequence>
<gene>
    <name evidence="1" type="ORF">VA603_18685</name>
</gene>
<dbReference type="Gene3D" id="3.40.50.300">
    <property type="entry name" value="P-loop containing nucleotide triphosphate hydrolases"/>
    <property type="match status" value="1"/>
</dbReference>
<evidence type="ECO:0000313" key="2">
    <source>
        <dbReference type="Proteomes" id="UP001301653"/>
    </source>
</evidence>
<dbReference type="Proteomes" id="UP001301653">
    <property type="component" value="Unassembled WGS sequence"/>
</dbReference>
<dbReference type="RefSeq" id="WP_323439727.1">
    <property type="nucleotide sequence ID" value="NZ_JAYFUH010000260.1"/>
</dbReference>
<protein>
    <submittedName>
        <fullName evidence="1">Sulfotransferase</fullName>
        <ecNumber evidence="1">2.8.2.-</ecNumber>
    </submittedName>
</protein>
<dbReference type="EC" id="2.8.2.-" evidence="1"/>
<dbReference type="InterPro" id="IPR027417">
    <property type="entry name" value="P-loop_NTPase"/>
</dbReference>
<accession>A0ABU5V877</accession>
<proteinExistence type="predicted"/>